<organism evidence="1">
    <name type="scientific">uncultured Caudovirales phage</name>
    <dbReference type="NCBI Taxonomy" id="2100421"/>
    <lineage>
        <taxon>Viruses</taxon>
        <taxon>Duplodnaviria</taxon>
        <taxon>Heunggongvirae</taxon>
        <taxon>Uroviricota</taxon>
        <taxon>Caudoviricetes</taxon>
        <taxon>Peduoviridae</taxon>
        <taxon>Maltschvirus</taxon>
        <taxon>Maltschvirus maltsch</taxon>
    </lineage>
</organism>
<protein>
    <submittedName>
        <fullName evidence="1">Uncharacterized protein</fullName>
    </submittedName>
</protein>
<name>A0A6J5L974_9CAUD</name>
<proteinExistence type="predicted"/>
<dbReference type="EMBL" id="LR796235">
    <property type="protein sequence ID" value="CAB4129972.1"/>
    <property type="molecule type" value="Genomic_DNA"/>
</dbReference>
<reference evidence="1" key="1">
    <citation type="submission" date="2020-04" db="EMBL/GenBank/DDBJ databases">
        <authorList>
            <person name="Chiriac C."/>
            <person name="Salcher M."/>
            <person name="Ghai R."/>
            <person name="Kavagutti S V."/>
        </authorList>
    </citation>
    <scope>NUCLEOTIDE SEQUENCE</scope>
</reference>
<evidence type="ECO:0000313" key="1">
    <source>
        <dbReference type="EMBL" id="CAB4129972.1"/>
    </source>
</evidence>
<accession>A0A6J5L974</accession>
<sequence>MPEFESYVDVDVDEFVSSCSKREIKELIDCLIEDGHLEKNELIKQPEQKMGVLEEEFLTKLHSLSSKYYSLTQEEVDFIDNLYNKYR</sequence>
<gene>
    <name evidence="1" type="ORF">UFOVP117_191</name>
</gene>